<organism evidence="1">
    <name type="scientific">Setaria italica</name>
    <name type="common">Foxtail millet</name>
    <name type="synonym">Panicum italicum</name>
    <dbReference type="NCBI Taxonomy" id="4555"/>
    <lineage>
        <taxon>Eukaryota</taxon>
        <taxon>Viridiplantae</taxon>
        <taxon>Streptophyta</taxon>
        <taxon>Embryophyta</taxon>
        <taxon>Tracheophyta</taxon>
        <taxon>Spermatophyta</taxon>
        <taxon>Magnoliopsida</taxon>
        <taxon>Liliopsida</taxon>
        <taxon>Poales</taxon>
        <taxon>Poaceae</taxon>
        <taxon>PACMAD clade</taxon>
        <taxon>Panicoideae</taxon>
        <taxon>Panicodae</taxon>
        <taxon>Paniceae</taxon>
        <taxon>Cenchrinae</taxon>
        <taxon>Setaria</taxon>
    </lineage>
</organism>
<evidence type="ECO:0000313" key="1">
    <source>
        <dbReference type="EMBL" id="RCV30921.1"/>
    </source>
</evidence>
<gene>
    <name evidence="1" type="ORF">SETIT_6G134600v2</name>
</gene>
<reference evidence="1" key="1">
    <citation type="journal article" date="2012" name="Nat. Biotechnol.">
        <title>Reference genome sequence of the model plant Setaria.</title>
        <authorList>
            <person name="Bennetzen J.L."/>
            <person name="Schmutz J."/>
            <person name="Wang H."/>
            <person name="Percifield R."/>
            <person name="Hawkins J."/>
            <person name="Pontaroli A.C."/>
            <person name="Estep M."/>
            <person name="Feng L."/>
            <person name="Vaughn J.N."/>
            <person name="Grimwood J."/>
            <person name="Jenkins J."/>
            <person name="Barry K."/>
            <person name="Lindquist E."/>
            <person name="Hellsten U."/>
            <person name="Deshpande S."/>
            <person name="Wang X."/>
            <person name="Wu X."/>
            <person name="Mitros T."/>
            <person name="Triplett J."/>
            <person name="Yang X."/>
            <person name="Ye C.Y."/>
            <person name="Mauro-Herrera M."/>
            <person name="Wang L."/>
            <person name="Li P."/>
            <person name="Sharma M."/>
            <person name="Sharma R."/>
            <person name="Ronald P.C."/>
            <person name="Panaud O."/>
            <person name="Kellogg E.A."/>
            <person name="Brutnell T.P."/>
            <person name="Doust A.N."/>
            <person name="Tuskan G.A."/>
            <person name="Rokhsar D."/>
            <person name="Devos K.M."/>
        </authorList>
    </citation>
    <scope>NUCLEOTIDE SEQUENCE [LARGE SCALE GENOMIC DNA]</scope>
    <source>
        <strain evidence="1">Yugu1</strain>
    </source>
</reference>
<accession>A0A368RLA3</accession>
<proteinExistence type="predicted"/>
<protein>
    <submittedName>
        <fullName evidence="1">Uncharacterized protein</fullName>
    </submittedName>
</protein>
<dbReference type="AlphaFoldDB" id="A0A368RLA3"/>
<sequence>MQALQALDQKAEDNDCRQEDKFKFKFLQRNVRKLFGMCSNMTKNKAKETTTIPCASSPGSVISAFTSVFSLYSIWLPRGGRRFERGGGDCRSYEFLDLVWSSRIM</sequence>
<name>A0A368RLA3_SETIT</name>
<reference evidence="1" key="2">
    <citation type="submission" date="2015-07" db="EMBL/GenBank/DDBJ databases">
        <authorList>
            <person name="Noorani M."/>
        </authorList>
    </citation>
    <scope>NUCLEOTIDE SEQUENCE</scope>
    <source>
        <strain evidence="1">Yugu1</strain>
    </source>
</reference>
<dbReference type="EMBL" id="CM003533">
    <property type="protein sequence ID" value="RCV30921.1"/>
    <property type="molecule type" value="Genomic_DNA"/>
</dbReference>